<sequence>MFLSALSNNVDFAKVWLQEPRGSLANERSYDFYFIKNESGTYVAAVLDMVNDLHVFVKQEHRGNGYLTNAMHQVVFPHLYQNGRSVQRVTFVDEMISKYVENCWGFEIDGEQQAAKSLSEYAGVAEIKPLRRKVTEREFKAIKNKIDRAGLYITMASEQLESALGEEEGVGMRELARMLLNLDDDVLDFIEEYQDRLAD</sequence>
<evidence type="ECO:0000313" key="1">
    <source>
        <dbReference type="EMBL" id="PAU81888.1"/>
    </source>
</evidence>
<dbReference type="Proteomes" id="UP000218896">
    <property type="component" value="Unassembled WGS sequence"/>
</dbReference>
<name>A0A2A2FAB7_9GAMM</name>
<gene>
    <name evidence="1" type="ORF">CK501_01685</name>
</gene>
<organism evidence="1 2">
    <name type="scientific">Halovibrio salipaludis</name>
    <dbReference type="NCBI Taxonomy" id="2032626"/>
    <lineage>
        <taxon>Bacteria</taxon>
        <taxon>Pseudomonadati</taxon>
        <taxon>Pseudomonadota</taxon>
        <taxon>Gammaproteobacteria</taxon>
        <taxon>Oceanospirillales</taxon>
        <taxon>Halomonadaceae</taxon>
        <taxon>Halovibrio</taxon>
    </lineage>
</organism>
<proteinExistence type="predicted"/>
<keyword evidence="2" id="KW-1185">Reference proteome</keyword>
<dbReference type="EMBL" id="NSKD01000001">
    <property type="protein sequence ID" value="PAU81888.1"/>
    <property type="molecule type" value="Genomic_DNA"/>
</dbReference>
<accession>A0A2A2FAB7</accession>
<protein>
    <submittedName>
        <fullName evidence="1">Uncharacterized protein</fullName>
    </submittedName>
</protein>
<comment type="caution">
    <text evidence="1">The sequence shown here is derived from an EMBL/GenBank/DDBJ whole genome shotgun (WGS) entry which is preliminary data.</text>
</comment>
<dbReference type="AlphaFoldDB" id="A0A2A2FAB7"/>
<reference evidence="1 2" key="1">
    <citation type="submission" date="2017-08" db="EMBL/GenBank/DDBJ databases">
        <title>Halovibrio sewagensis sp. nov., isolated from wastewater of high salinity.</title>
        <authorList>
            <person name="Dong X."/>
            <person name="Zhang G."/>
        </authorList>
    </citation>
    <scope>NUCLEOTIDE SEQUENCE [LARGE SCALE GENOMIC DNA]</scope>
    <source>
        <strain evidence="1 2">YL5-2</strain>
    </source>
</reference>
<evidence type="ECO:0000313" key="2">
    <source>
        <dbReference type="Proteomes" id="UP000218896"/>
    </source>
</evidence>